<dbReference type="Proteomes" id="UP001058650">
    <property type="component" value="Plasmid unnamed"/>
</dbReference>
<proteinExistence type="predicted"/>
<keyword evidence="1" id="KW-0614">Plasmid</keyword>
<protein>
    <submittedName>
        <fullName evidence="1">Uncharacterized protein</fullName>
    </submittedName>
</protein>
<sequence>MSALRLMKLAEAIRFNESLPIPVKWKRATVVNGIAKKTGAIIGGKIGHILLMEDMGDKKRGEFLCGAEIKNPFAHQMLNMSERNIDSSKQERVTCRKCLAVAERMKRKNGAA</sequence>
<name>A0ABY5U6P5_LACSH</name>
<gene>
    <name evidence="1" type="ORF">NYR52_16645</name>
</gene>
<reference evidence="1" key="1">
    <citation type="submission" date="2022-08" db="EMBL/GenBank/DDBJ databases">
        <title>The complete genome sequence of the thermophilic bacterium Laceyella sacchari FBKL4.010 reveals the basis for tetramethylpyrazine biosynthesis in Moutai-flavor Daqu.</title>
        <authorList>
            <person name="Li D."/>
            <person name="Huang W."/>
            <person name="Wang C."/>
            <person name="Qiu S."/>
        </authorList>
    </citation>
    <scope>NUCLEOTIDE SEQUENCE</scope>
    <source>
        <strain evidence="1">FBKL4.014</strain>
        <plasmid evidence="1">unnamed</plasmid>
    </source>
</reference>
<evidence type="ECO:0000313" key="1">
    <source>
        <dbReference type="EMBL" id="UWE05301.1"/>
    </source>
</evidence>
<organism evidence="1 2">
    <name type="scientific">Laceyella sacchari</name>
    <name type="common">Thermoactinomyces thalpophilus</name>
    <dbReference type="NCBI Taxonomy" id="37482"/>
    <lineage>
        <taxon>Bacteria</taxon>
        <taxon>Bacillati</taxon>
        <taxon>Bacillota</taxon>
        <taxon>Bacilli</taxon>
        <taxon>Bacillales</taxon>
        <taxon>Thermoactinomycetaceae</taxon>
        <taxon>Laceyella</taxon>
    </lineage>
</organism>
<dbReference type="RefSeq" id="WP_259436795.1">
    <property type="nucleotide sequence ID" value="NZ_CP103867.1"/>
</dbReference>
<accession>A0ABY5U6P5</accession>
<keyword evidence="2" id="KW-1185">Reference proteome</keyword>
<dbReference type="EMBL" id="CP103867">
    <property type="protein sequence ID" value="UWE05301.1"/>
    <property type="molecule type" value="Genomic_DNA"/>
</dbReference>
<geneLocation type="plasmid" evidence="1 2">
    <name>unnamed</name>
</geneLocation>
<evidence type="ECO:0000313" key="2">
    <source>
        <dbReference type="Proteomes" id="UP001058650"/>
    </source>
</evidence>